<evidence type="ECO:0000256" key="2">
    <source>
        <dbReference type="ARBA" id="ARBA00009370"/>
    </source>
</evidence>
<keyword evidence="4" id="KW-0378">Hydrolase</keyword>
<dbReference type="GO" id="GO:0005886">
    <property type="term" value="C:plasma membrane"/>
    <property type="evidence" value="ECO:0007669"/>
    <property type="project" value="UniProtKB-SubCell"/>
</dbReference>
<keyword evidence="4" id="KW-1133">Transmembrane helix</keyword>
<evidence type="ECO:0000313" key="7">
    <source>
        <dbReference type="Proteomes" id="UP000236754"/>
    </source>
</evidence>
<feature type="transmembrane region" description="Helical" evidence="4">
    <location>
        <begin position="237"/>
        <end position="258"/>
    </location>
</feature>
<dbReference type="GO" id="GO:0004252">
    <property type="term" value="F:serine-type endopeptidase activity"/>
    <property type="evidence" value="ECO:0007669"/>
    <property type="project" value="InterPro"/>
</dbReference>
<sequence length="267" mass="27943">MLPRVQRADHGAYRRVGFGSMSATRTSTGSETIRGDRGGTGQRLSGIAVALGCVLFLGGFAWAAVVYRPYTVPTSSMEPTVRPGDKVLAQKVSGDQVHRGDIVVFKDKQWGDLPEVKRVVGVGGDTVACCDAHGRLMVNGKAVDEPYLADPGQASGTKFDTKVPAGALFLVGDNRAVSQDSRLRLDDSQQGAVPVSDVRGRVEATAWPLSRVGTVGRTSAFDALTGGGASAQGPLRWLLAAIVAGVVLILGGAAYTPLSNRVRRRAG</sequence>
<comment type="subcellular location">
    <subcellularLocation>
        <location evidence="1">Cell membrane</location>
        <topology evidence="1">Single-pass type II membrane protein</topology>
    </subcellularLocation>
    <subcellularLocation>
        <location evidence="4">Membrane</location>
        <topology evidence="4">Single-pass type II membrane protein</topology>
    </subcellularLocation>
</comment>
<evidence type="ECO:0000313" key="6">
    <source>
        <dbReference type="EMBL" id="SEG92671.1"/>
    </source>
</evidence>
<dbReference type="InterPro" id="IPR036286">
    <property type="entry name" value="LexA/Signal_pep-like_sf"/>
</dbReference>
<dbReference type="EC" id="3.4.21.89" evidence="4"/>
<dbReference type="EMBL" id="FNVU01000026">
    <property type="protein sequence ID" value="SEG92671.1"/>
    <property type="molecule type" value="Genomic_DNA"/>
</dbReference>
<feature type="domain" description="Peptidase S26" evidence="5">
    <location>
        <begin position="54"/>
        <end position="207"/>
    </location>
</feature>
<dbReference type="Pfam" id="PF10502">
    <property type="entry name" value="Peptidase_S26"/>
    <property type="match status" value="1"/>
</dbReference>
<evidence type="ECO:0000256" key="4">
    <source>
        <dbReference type="RuleBase" id="RU362042"/>
    </source>
</evidence>
<keyword evidence="4" id="KW-0472">Membrane</keyword>
<dbReference type="AlphaFoldDB" id="A0A1H6E5X4"/>
<name>A0A1H6E5X4_9ACTN</name>
<proteinExistence type="inferred from homology"/>
<dbReference type="InterPro" id="IPR019533">
    <property type="entry name" value="Peptidase_S26"/>
</dbReference>
<keyword evidence="4" id="KW-0812">Transmembrane</keyword>
<feature type="active site" evidence="3">
    <location>
        <position position="117"/>
    </location>
</feature>
<feature type="transmembrane region" description="Helical" evidence="4">
    <location>
        <begin position="44"/>
        <end position="67"/>
    </location>
</feature>
<dbReference type="PRINTS" id="PR00727">
    <property type="entry name" value="LEADERPTASE"/>
</dbReference>
<accession>A0A1H6E5X4</accession>
<comment type="caution">
    <text evidence="4">Lacks conserved residue(s) required for the propagation of feature annotation.</text>
</comment>
<reference evidence="6 7" key="1">
    <citation type="submission" date="2016-10" db="EMBL/GenBank/DDBJ databases">
        <authorList>
            <person name="de Groot N.N."/>
        </authorList>
    </citation>
    <scope>NUCLEOTIDE SEQUENCE [LARGE SCALE GENOMIC DNA]</scope>
    <source>
        <strain evidence="6 7">CGMCC 4.2023</strain>
    </source>
</reference>
<dbReference type="NCBIfam" id="TIGR02227">
    <property type="entry name" value="sigpep_I_bact"/>
    <property type="match status" value="1"/>
</dbReference>
<dbReference type="GO" id="GO:0009003">
    <property type="term" value="F:signal peptidase activity"/>
    <property type="evidence" value="ECO:0007669"/>
    <property type="project" value="UniProtKB-EC"/>
</dbReference>
<feature type="active site" evidence="3">
    <location>
        <position position="76"/>
    </location>
</feature>
<dbReference type="CDD" id="cd06530">
    <property type="entry name" value="S26_SPase_I"/>
    <property type="match status" value="1"/>
</dbReference>
<dbReference type="SUPFAM" id="SSF51306">
    <property type="entry name" value="LexA/Signal peptidase"/>
    <property type="match status" value="1"/>
</dbReference>
<dbReference type="PANTHER" id="PTHR43390">
    <property type="entry name" value="SIGNAL PEPTIDASE I"/>
    <property type="match status" value="1"/>
</dbReference>
<dbReference type="Gene3D" id="2.10.109.10">
    <property type="entry name" value="Umud Fragment, subunit A"/>
    <property type="match status" value="1"/>
</dbReference>
<dbReference type="GO" id="GO:0006465">
    <property type="term" value="P:signal peptide processing"/>
    <property type="evidence" value="ECO:0007669"/>
    <property type="project" value="InterPro"/>
</dbReference>
<comment type="similarity">
    <text evidence="2 4">Belongs to the peptidase S26 family.</text>
</comment>
<gene>
    <name evidence="6" type="ORF">SAMN05216223_12661</name>
</gene>
<comment type="catalytic activity">
    <reaction evidence="4">
        <text>Cleavage of hydrophobic, N-terminal signal or leader sequences from secreted and periplasmic proteins.</text>
        <dbReference type="EC" id="3.4.21.89"/>
    </reaction>
</comment>
<dbReference type="PANTHER" id="PTHR43390:SF1">
    <property type="entry name" value="CHLOROPLAST PROCESSING PEPTIDASE"/>
    <property type="match status" value="1"/>
</dbReference>
<dbReference type="InterPro" id="IPR000223">
    <property type="entry name" value="Pept_S26A_signal_pept_1"/>
</dbReference>
<organism evidence="6 7">
    <name type="scientific">Actinacidiphila yanglinensis</name>
    <dbReference type="NCBI Taxonomy" id="310779"/>
    <lineage>
        <taxon>Bacteria</taxon>
        <taxon>Bacillati</taxon>
        <taxon>Actinomycetota</taxon>
        <taxon>Actinomycetes</taxon>
        <taxon>Kitasatosporales</taxon>
        <taxon>Streptomycetaceae</taxon>
        <taxon>Actinacidiphila</taxon>
    </lineage>
</organism>
<evidence type="ECO:0000259" key="5">
    <source>
        <dbReference type="Pfam" id="PF10502"/>
    </source>
</evidence>
<dbReference type="Proteomes" id="UP000236754">
    <property type="component" value="Unassembled WGS sequence"/>
</dbReference>
<protein>
    <recommendedName>
        <fullName evidence="4">Signal peptidase I</fullName>
        <ecNumber evidence="4">3.4.21.89</ecNumber>
    </recommendedName>
</protein>
<keyword evidence="4" id="KW-0645">Protease</keyword>
<evidence type="ECO:0000256" key="1">
    <source>
        <dbReference type="ARBA" id="ARBA00004401"/>
    </source>
</evidence>
<keyword evidence="7" id="KW-1185">Reference proteome</keyword>
<evidence type="ECO:0000256" key="3">
    <source>
        <dbReference type="PIRSR" id="PIRSR600223-1"/>
    </source>
</evidence>